<evidence type="ECO:0000313" key="4">
    <source>
        <dbReference type="EMBL" id="EMT54591.1"/>
    </source>
</evidence>
<keyword evidence="5" id="KW-1185">Reference proteome</keyword>
<dbReference type="OrthoDB" id="9798006at2"/>
<dbReference type="RefSeq" id="WP_003386370.1">
    <property type="nucleotide sequence ID" value="NZ_APBN01000001.1"/>
</dbReference>
<dbReference type="CDD" id="cd04301">
    <property type="entry name" value="NAT_SF"/>
    <property type="match status" value="1"/>
</dbReference>
<dbReference type="PANTHER" id="PTHR43072">
    <property type="entry name" value="N-ACETYLTRANSFERASE"/>
    <property type="match status" value="1"/>
</dbReference>
<keyword evidence="2" id="KW-0012">Acyltransferase</keyword>
<name>M8E5S9_9BACL</name>
<dbReference type="GO" id="GO:0016747">
    <property type="term" value="F:acyltransferase activity, transferring groups other than amino-acyl groups"/>
    <property type="evidence" value="ECO:0007669"/>
    <property type="project" value="InterPro"/>
</dbReference>
<feature type="domain" description="N-acetyltransferase" evidence="3">
    <location>
        <begin position="4"/>
        <end position="165"/>
    </location>
</feature>
<dbReference type="PATRIC" id="fig|1300222.3.peg.692"/>
<dbReference type="InterPro" id="IPR000182">
    <property type="entry name" value="GNAT_dom"/>
</dbReference>
<dbReference type="GeneID" id="89499029"/>
<dbReference type="Gene3D" id="3.40.630.30">
    <property type="match status" value="1"/>
</dbReference>
<dbReference type="STRING" id="1300222.I532_03265"/>
<dbReference type="PROSITE" id="PS51186">
    <property type="entry name" value="GNAT"/>
    <property type="match status" value="1"/>
</dbReference>
<proteinExistence type="predicted"/>
<comment type="caution">
    <text evidence="4">The sequence shown here is derived from an EMBL/GenBank/DDBJ whole genome shotgun (WGS) entry which is preliminary data.</text>
</comment>
<evidence type="ECO:0000313" key="5">
    <source>
        <dbReference type="Proteomes" id="UP000012081"/>
    </source>
</evidence>
<accession>M8E5S9</accession>
<dbReference type="EMBL" id="APBN01000001">
    <property type="protein sequence ID" value="EMT54591.1"/>
    <property type="molecule type" value="Genomic_DNA"/>
</dbReference>
<evidence type="ECO:0000256" key="1">
    <source>
        <dbReference type="ARBA" id="ARBA00022679"/>
    </source>
</evidence>
<protein>
    <submittedName>
        <fullName evidence="4">Phosphinothricin acetyltransferase</fullName>
    </submittedName>
</protein>
<reference evidence="4 5" key="1">
    <citation type="submission" date="2013-03" db="EMBL/GenBank/DDBJ databases">
        <title>Assembly of a new bacterial strain Brevibacillus borstelensis AK1.</title>
        <authorList>
            <person name="Rajan I."/>
            <person name="PoliReddy D."/>
            <person name="Sugumar T."/>
            <person name="Rathinam K."/>
            <person name="Alqarawi S."/>
            <person name="Khalil A.B."/>
            <person name="Sivakumar N."/>
        </authorList>
    </citation>
    <scope>NUCLEOTIDE SEQUENCE [LARGE SCALE GENOMIC DNA]</scope>
    <source>
        <strain evidence="4 5">AK1</strain>
    </source>
</reference>
<dbReference type="SUPFAM" id="SSF55729">
    <property type="entry name" value="Acyl-CoA N-acyltransferases (Nat)"/>
    <property type="match status" value="1"/>
</dbReference>
<keyword evidence="1 4" id="KW-0808">Transferase</keyword>
<organism evidence="4 5">
    <name type="scientific">Brevibacillus borstelensis AK1</name>
    <dbReference type="NCBI Taxonomy" id="1300222"/>
    <lineage>
        <taxon>Bacteria</taxon>
        <taxon>Bacillati</taxon>
        <taxon>Bacillota</taxon>
        <taxon>Bacilli</taxon>
        <taxon>Bacillales</taxon>
        <taxon>Paenibacillaceae</taxon>
        <taxon>Brevibacillus</taxon>
    </lineage>
</organism>
<dbReference type="InterPro" id="IPR016181">
    <property type="entry name" value="Acyl_CoA_acyltransferase"/>
</dbReference>
<dbReference type="PANTHER" id="PTHR43072:SF23">
    <property type="entry name" value="UPF0039 PROTEIN C11D3.02C"/>
    <property type="match status" value="1"/>
</dbReference>
<gene>
    <name evidence="4" type="ORF">I532_03265</name>
</gene>
<dbReference type="AlphaFoldDB" id="M8E5S9"/>
<evidence type="ECO:0000256" key="2">
    <source>
        <dbReference type="ARBA" id="ARBA00023315"/>
    </source>
</evidence>
<sequence>MSSITVRKATEHDLPVLLEIYNHVVRTSPATFDLVEQTLEQRKKWFQKYDEQHPLLVAVENGSVVGYASLGTFREKPAYNQTAESSVYVHHDHHGKGIGGLLMTKLIAAAKELGYHALVAGITGGNESSAQLHVKFGFQPVGVFRQVGYKFGEYHDVAFYQLLLE</sequence>
<dbReference type="Pfam" id="PF13420">
    <property type="entry name" value="Acetyltransf_4"/>
    <property type="match status" value="1"/>
</dbReference>
<evidence type="ECO:0000259" key="3">
    <source>
        <dbReference type="PROSITE" id="PS51186"/>
    </source>
</evidence>
<dbReference type="Proteomes" id="UP000012081">
    <property type="component" value="Unassembled WGS sequence"/>
</dbReference>